<keyword evidence="1" id="KW-0150">Chloroplast</keyword>
<dbReference type="InterPro" id="IPR027417">
    <property type="entry name" value="P-loop_NTPase"/>
</dbReference>
<dbReference type="Gene3D" id="3.40.50.300">
    <property type="entry name" value="P-loop containing nucleotide triphosphate hydrolases"/>
    <property type="match status" value="1"/>
</dbReference>
<proteinExistence type="predicted"/>
<keyword evidence="2" id="KW-0472">Membrane</keyword>
<feature type="transmembrane region" description="Helical" evidence="2">
    <location>
        <begin position="264"/>
        <end position="284"/>
    </location>
</feature>
<dbReference type="AlphaFoldDB" id="A0A8T2UNE2"/>
<comment type="caution">
    <text evidence="3">The sequence shown here is derived from an EMBL/GenBank/DDBJ whole genome shotgun (WGS) entry which is preliminary data.</text>
</comment>
<dbReference type="InterPro" id="IPR040632">
    <property type="entry name" value="Sulfotransfer_4"/>
</dbReference>
<accession>A0A8T2UNE2</accession>
<evidence type="ECO:0000256" key="1">
    <source>
        <dbReference type="ARBA" id="ARBA00022528"/>
    </source>
</evidence>
<gene>
    <name evidence="3" type="ORF">KP509_05G010600</name>
</gene>
<dbReference type="PANTHER" id="PTHR36978:SF4">
    <property type="entry name" value="P-LOOP CONTAINING NUCLEOSIDE TRIPHOSPHATE HYDROLASE PROTEIN"/>
    <property type="match status" value="1"/>
</dbReference>
<dbReference type="PANTHER" id="PTHR36978">
    <property type="entry name" value="P-LOOP CONTAINING NUCLEOTIDE TRIPHOSPHATE HYDROLASE"/>
    <property type="match status" value="1"/>
</dbReference>
<evidence type="ECO:0008006" key="5">
    <source>
        <dbReference type="Google" id="ProtNLM"/>
    </source>
</evidence>
<protein>
    <recommendedName>
        <fullName evidence="5">Sulfotransferase</fullName>
    </recommendedName>
</protein>
<organism evidence="3 4">
    <name type="scientific">Ceratopteris richardii</name>
    <name type="common">Triangle waterfern</name>
    <dbReference type="NCBI Taxonomy" id="49495"/>
    <lineage>
        <taxon>Eukaryota</taxon>
        <taxon>Viridiplantae</taxon>
        <taxon>Streptophyta</taxon>
        <taxon>Embryophyta</taxon>
        <taxon>Tracheophyta</taxon>
        <taxon>Polypodiopsida</taxon>
        <taxon>Polypodiidae</taxon>
        <taxon>Polypodiales</taxon>
        <taxon>Pteridineae</taxon>
        <taxon>Pteridaceae</taxon>
        <taxon>Parkerioideae</taxon>
        <taxon>Ceratopteris</taxon>
    </lineage>
</organism>
<dbReference type="Proteomes" id="UP000825935">
    <property type="component" value="Chromosome 5"/>
</dbReference>
<evidence type="ECO:0000313" key="3">
    <source>
        <dbReference type="EMBL" id="KAH7436258.1"/>
    </source>
</evidence>
<keyword evidence="1" id="KW-0934">Plastid</keyword>
<dbReference type="OrthoDB" id="1925714at2759"/>
<reference evidence="3" key="1">
    <citation type="submission" date="2021-08" db="EMBL/GenBank/DDBJ databases">
        <title>WGS assembly of Ceratopteris richardii.</title>
        <authorList>
            <person name="Marchant D.B."/>
            <person name="Chen G."/>
            <person name="Jenkins J."/>
            <person name="Shu S."/>
            <person name="Leebens-Mack J."/>
            <person name="Grimwood J."/>
            <person name="Schmutz J."/>
            <person name="Soltis P."/>
            <person name="Soltis D."/>
            <person name="Chen Z.-H."/>
        </authorList>
    </citation>
    <scope>NUCLEOTIDE SEQUENCE</scope>
    <source>
        <strain evidence="3">Whitten #5841</strain>
        <tissue evidence="3">Leaf</tissue>
    </source>
</reference>
<keyword evidence="4" id="KW-1185">Reference proteome</keyword>
<evidence type="ECO:0000256" key="2">
    <source>
        <dbReference type="SAM" id="Phobius"/>
    </source>
</evidence>
<evidence type="ECO:0000313" key="4">
    <source>
        <dbReference type="Proteomes" id="UP000825935"/>
    </source>
</evidence>
<sequence>MERAVTWWQACVFLLSALVLARWICTRSAGWLTYFLLFRPTLKHQRRRSPGQRKGLQVILCGFSRTGTMSLMNALDILGFPCFHGSHLAKPSIGDLFMKAFTNGNPKDWIKLLDGYASIADFPAFSSYKELMKIFPDAKVILNIRDPNKWYDSYSETISKNTHGSERNIIFKLLTPLLADYVQEVVYDKYFRSNPQDRDICIRAFTEHNQEVKKHVVPENLLIYEIEKETGWKTLCDFMDVPIPDVPFPRVNERKAFELLVKRIALIHIMVLFVYIASIMYILFRIFA</sequence>
<dbReference type="EMBL" id="CM035410">
    <property type="protein sequence ID" value="KAH7436258.1"/>
    <property type="molecule type" value="Genomic_DNA"/>
</dbReference>
<name>A0A8T2UNE2_CERRI</name>
<keyword evidence="2" id="KW-1133">Transmembrane helix</keyword>
<dbReference type="SUPFAM" id="SSF52540">
    <property type="entry name" value="P-loop containing nucleoside triphosphate hydrolases"/>
    <property type="match status" value="1"/>
</dbReference>
<dbReference type="Pfam" id="PF17784">
    <property type="entry name" value="Sulfotransfer_4"/>
    <property type="match status" value="1"/>
</dbReference>
<keyword evidence="2" id="KW-0812">Transmembrane</keyword>